<comment type="caution">
    <text evidence="1">The sequence shown here is derived from an EMBL/GenBank/DDBJ whole genome shotgun (WGS) entry which is preliminary data.</text>
</comment>
<dbReference type="EMBL" id="CM037156">
    <property type="protein sequence ID" value="KAH7838598.1"/>
    <property type="molecule type" value="Genomic_DNA"/>
</dbReference>
<accession>A0ACB7XDC2</accession>
<gene>
    <name evidence="1" type="ORF">Vadar_028781</name>
</gene>
<dbReference type="Proteomes" id="UP000828048">
    <property type="component" value="Chromosome 6"/>
</dbReference>
<sequence length="149" mass="16843">MAKTNDMNIKFITKETVTPSSPTPPHLRTFNLSLLDQLSPSYYINLLLFYATNPNTAGVGDSGEKSKKRTETSQRLKKSLSETLTRFYPLAGRMKTLASIVVDCNDEGVHYSVAEVINHSLTDLLQQPESEELAHSFQLLLMKLKRRNR</sequence>
<reference evidence="1 2" key="1">
    <citation type="journal article" date="2021" name="Hortic Res">
        <title>High-quality reference genome and annotation aids understanding of berry development for evergreen blueberry (Vaccinium darrowii).</title>
        <authorList>
            <person name="Yu J."/>
            <person name="Hulse-Kemp A.M."/>
            <person name="Babiker E."/>
            <person name="Staton M."/>
        </authorList>
    </citation>
    <scope>NUCLEOTIDE SEQUENCE [LARGE SCALE GENOMIC DNA]</scope>
    <source>
        <strain evidence="2">cv. NJ 8807/NJ 8810</strain>
        <tissue evidence="1">Young leaf</tissue>
    </source>
</reference>
<organism evidence="1 2">
    <name type="scientific">Vaccinium darrowii</name>
    <dbReference type="NCBI Taxonomy" id="229202"/>
    <lineage>
        <taxon>Eukaryota</taxon>
        <taxon>Viridiplantae</taxon>
        <taxon>Streptophyta</taxon>
        <taxon>Embryophyta</taxon>
        <taxon>Tracheophyta</taxon>
        <taxon>Spermatophyta</taxon>
        <taxon>Magnoliopsida</taxon>
        <taxon>eudicotyledons</taxon>
        <taxon>Gunneridae</taxon>
        <taxon>Pentapetalae</taxon>
        <taxon>asterids</taxon>
        <taxon>Ericales</taxon>
        <taxon>Ericaceae</taxon>
        <taxon>Vaccinioideae</taxon>
        <taxon>Vaccinieae</taxon>
        <taxon>Vaccinium</taxon>
    </lineage>
</organism>
<evidence type="ECO:0000313" key="1">
    <source>
        <dbReference type="EMBL" id="KAH7838598.1"/>
    </source>
</evidence>
<protein>
    <submittedName>
        <fullName evidence="1">Uncharacterized protein</fullName>
    </submittedName>
</protein>
<evidence type="ECO:0000313" key="2">
    <source>
        <dbReference type="Proteomes" id="UP000828048"/>
    </source>
</evidence>
<keyword evidence="2" id="KW-1185">Reference proteome</keyword>
<proteinExistence type="predicted"/>
<name>A0ACB7XDC2_9ERIC</name>